<proteinExistence type="predicted"/>
<dbReference type="Proteomes" id="UP000565723">
    <property type="component" value="Unassembled WGS sequence"/>
</dbReference>
<dbReference type="EMBL" id="JABXIY010000027">
    <property type="protein sequence ID" value="NVK97447.1"/>
    <property type="molecule type" value="Genomic_DNA"/>
</dbReference>
<dbReference type="PANTHER" id="PTHR36154:SF1">
    <property type="entry name" value="DNA-BINDING TRANSCRIPTIONAL ACTIVATOR ALPA"/>
    <property type="match status" value="1"/>
</dbReference>
<sequence length="63" mass="6933">MAENHLRRHAVEAVTGLSRSSIYAMMDAGDFPRPVRIGKRAVAWPQSAIEAWLANRPTSKGAE</sequence>
<evidence type="ECO:0000313" key="1">
    <source>
        <dbReference type="EMBL" id="NVK97447.1"/>
    </source>
</evidence>
<dbReference type="Pfam" id="PF05930">
    <property type="entry name" value="Phage_AlpA"/>
    <property type="match status" value="1"/>
</dbReference>
<accession>A0A850LIB6</accession>
<evidence type="ECO:0000313" key="2">
    <source>
        <dbReference type="Proteomes" id="UP000565723"/>
    </source>
</evidence>
<comment type="caution">
    <text evidence="1">The sequence shown here is derived from an EMBL/GenBank/DDBJ whole genome shotgun (WGS) entry which is preliminary data.</text>
</comment>
<dbReference type="AlphaFoldDB" id="A0A850LIB6"/>
<dbReference type="InterPro" id="IPR010260">
    <property type="entry name" value="AlpA"/>
</dbReference>
<gene>
    <name evidence="1" type="ORF">HW564_10990</name>
</gene>
<dbReference type="RefSeq" id="WP_011047657.1">
    <property type="nucleotide sequence ID" value="NZ_CP076685.1"/>
</dbReference>
<dbReference type="Gene3D" id="1.10.238.160">
    <property type="match status" value="1"/>
</dbReference>
<dbReference type="PANTHER" id="PTHR36154">
    <property type="entry name" value="DNA-BINDING TRANSCRIPTIONAL ACTIVATOR ALPA"/>
    <property type="match status" value="1"/>
</dbReference>
<protein>
    <submittedName>
        <fullName evidence="1">AlpA family phage regulatory protein</fullName>
    </submittedName>
</protein>
<dbReference type="InterPro" id="IPR052931">
    <property type="entry name" value="Prophage_regulatory_activator"/>
</dbReference>
<name>A0A850LIB6_9RHOB</name>
<dbReference type="SUPFAM" id="SSF46955">
    <property type="entry name" value="Putative DNA-binding domain"/>
    <property type="match status" value="1"/>
</dbReference>
<dbReference type="InterPro" id="IPR009061">
    <property type="entry name" value="DNA-bd_dom_put_sf"/>
</dbReference>
<reference evidence="1 2" key="1">
    <citation type="journal article" date="2020" name="Proc. Natl. Acad. Sci. U.S.A.">
        <title>Ecological drivers of bacterial community assembly in synthetic phycospheres.</title>
        <authorList>
            <person name="Fu H."/>
            <person name="Uchimiya M."/>
            <person name="Gore J."/>
            <person name="Moran M.A."/>
        </authorList>
    </citation>
    <scope>NUCLEOTIDE SEQUENCE [LARGE SCALE GENOMIC DNA]</scope>
    <source>
        <strain evidence="1">HF-Din03</strain>
    </source>
</reference>
<dbReference type="OMA" id="WHESDIN"/>
<organism evidence="1 2">
    <name type="scientific">Ruegeria pomeroyi</name>
    <dbReference type="NCBI Taxonomy" id="89184"/>
    <lineage>
        <taxon>Bacteria</taxon>
        <taxon>Pseudomonadati</taxon>
        <taxon>Pseudomonadota</taxon>
        <taxon>Alphaproteobacteria</taxon>
        <taxon>Rhodobacterales</taxon>
        <taxon>Roseobacteraceae</taxon>
        <taxon>Ruegeria</taxon>
    </lineage>
</organism>